<evidence type="ECO:0000313" key="3">
    <source>
        <dbReference type="Proteomes" id="UP000275777"/>
    </source>
</evidence>
<sequence length="240" mass="26552">MTLRRRPCRIRWLEPHRPTTRGLRAIQPASLAEPAAKLAGRPCRWRLVRPQCQDLALATASDRPLNLLFKAMGIAPRKLGKRDLALSGAEQSAALVLQPGFDASAGAWTRRPAWAWCWLRPAACPTAPLRRPARRVVEPGRHPGTDRPVPGIRPVSARPVPSRAAGEAVRSGIRPVFAAFALRNPWPQAMLPQAAWNQMLVKTFFLDLPLWPIQGWPAAPTRNWRDTVRPGAERAAADAD</sequence>
<dbReference type="InterPro" id="IPR047715">
    <property type="entry name" value="EboA_dom"/>
</dbReference>
<protein>
    <submittedName>
        <fullName evidence="2">Uncharacterized protein</fullName>
    </submittedName>
</protein>
<reference evidence="2 3" key="1">
    <citation type="submission" date="2018-12" db="EMBL/GenBank/DDBJ databases">
        <authorList>
            <consortium name="Pathogen Informatics"/>
        </authorList>
    </citation>
    <scope>NUCLEOTIDE SEQUENCE [LARGE SCALE GENOMIC DNA]</scope>
    <source>
        <strain evidence="2 3">NCTC9695</strain>
    </source>
</reference>
<evidence type="ECO:0000313" key="2">
    <source>
        <dbReference type="EMBL" id="VEB43656.1"/>
    </source>
</evidence>
<dbReference type="NCBIfam" id="NF035938">
    <property type="entry name" value="EboA_domain"/>
    <property type="match status" value="1"/>
</dbReference>
<dbReference type="EMBL" id="LR134182">
    <property type="protein sequence ID" value="VEB43656.1"/>
    <property type="molecule type" value="Genomic_DNA"/>
</dbReference>
<proteinExistence type="predicted"/>
<gene>
    <name evidence="2" type="ORF">NCTC9695_04115</name>
</gene>
<feature type="compositionally biased region" description="Basic and acidic residues" evidence="1">
    <location>
        <begin position="136"/>
        <end position="145"/>
    </location>
</feature>
<accession>A0A447TFI4</accession>
<organism evidence="2 3">
    <name type="scientific">Chromobacterium violaceum</name>
    <dbReference type="NCBI Taxonomy" id="536"/>
    <lineage>
        <taxon>Bacteria</taxon>
        <taxon>Pseudomonadati</taxon>
        <taxon>Pseudomonadota</taxon>
        <taxon>Betaproteobacteria</taxon>
        <taxon>Neisseriales</taxon>
        <taxon>Chromobacteriaceae</taxon>
        <taxon>Chromobacterium</taxon>
    </lineage>
</organism>
<name>A0A447TFI4_CHRVL</name>
<evidence type="ECO:0000256" key="1">
    <source>
        <dbReference type="SAM" id="MobiDB-lite"/>
    </source>
</evidence>
<dbReference type="Proteomes" id="UP000275777">
    <property type="component" value="Chromosome"/>
</dbReference>
<dbReference type="AlphaFoldDB" id="A0A447TFI4"/>
<feature type="region of interest" description="Disordered" evidence="1">
    <location>
        <begin position="136"/>
        <end position="159"/>
    </location>
</feature>